<dbReference type="PANTHER" id="PTHR24276:SF96">
    <property type="entry name" value="PEPTIDASE S1 DOMAIN-CONTAINING PROTEIN"/>
    <property type="match status" value="1"/>
</dbReference>
<dbReference type="OMA" id="IATTMAN"/>
<dbReference type="Pfam" id="PF00089">
    <property type="entry name" value="Trypsin"/>
    <property type="match status" value="1"/>
</dbReference>
<name>A0A9Q0MCM0_BLOTA</name>
<dbReference type="EMBL" id="JAPWDV010000001">
    <property type="protein sequence ID" value="KAJ6223259.1"/>
    <property type="molecule type" value="Genomic_DNA"/>
</dbReference>
<sequence length="268" mass="30044">MFEPCRLLFLFSIFVISLTNAKPEHNMTSHSAFGHYPMRRPVEYSSPHPYPFMVSVRLWPNDENVCTGTIIGPSSILTAASCIFGWFEKELRLKVGSNNGDQATIYEIGSYAVHPDFDHKTHVNDIALIHPKQPIKMIPNKVSPVFLAATEPSVGSHSYLLTWSSKRADPHSKDELKRITTTIKDRENCDPDMYDPFTVDSRQLCTLNVPEEGACNSDFGGPLMTDGKQVGIVSYFLTVGYDMECGNGLPIVHTSVVKYRQWIASNLK</sequence>
<evidence type="ECO:0000313" key="9">
    <source>
        <dbReference type="Proteomes" id="UP001142055"/>
    </source>
</evidence>
<protein>
    <recommendedName>
        <fullName evidence="7">Peptidase S1 domain-containing protein</fullName>
    </recommendedName>
</protein>
<dbReference type="GO" id="GO:0006508">
    <property type="term" value="P:proteolysis"/>
    <property type="evidence" value="ECO:0007669"/>
    <property type="project" value="UniProtKB-KW"/>
</dbReference>
<feature type="chain" id="PRO_5040464709" description="Peptidase S1 domain-containing protein" evidence="6">
    <location>
        <begin position="22"/>
        <end position="268"/>
    </location>
</feature>
<dbReference type="PROSITE" id="PS50240">
    <property type="entry name" value="TRYPSIN_DOM"/>
    <property type="match status" value="1"/>
</dbReference>
<accession>A0A9Q0MCM0</accession>
<evidence type="ECO:0000256" key="1">
    <source>
        <dbReference type="ARBA" id="ARBA00007664"/>
    </source>
</evidence>
<keyword evidence="9" id="KW-1185">Reference proteome</keyword>
<evidence type="ECO:0000259" key="7">
    <source>
        <dbReference type="PROSITE" id="PS50240"/>
    </source>
</evidence>
<dbReference type="SUPFAM" id="SSF50494">
    <property type="entry name" value="Trypsin-like serine proteases"/>
    <property type="match status" value="1"/>
</dbReference>
<keyword evidence="3" id="KW-0378">Hydrolase</keyword>
<reference evidence="8" key="1">
    <citation type="submission" date="2022-12" db="EMBL/GenBank/DDBJ databases">
        <title>Genome assemblies of Blomia tropicalis.</title>
        <authorList>
            <person name="Cui Y."/>
        </authorList>
    </citation>
    <scope>NUCLEOTIDE SEQUENCE</scope>
    <source>
        <tissue evidence="8">Adult mites</tissue>
    </source>
</reference>
<proteinExistence type="inferred from homology"/>
<comment type="caution">
    <text evidence="8">The sequence shown here is derived from an EMBL/GenBank/DDBJ whole genome shotgun (WGS) entry which is preliminary data.</text>
</comment>
<evidence type="ECO:0000256" key="3">
    <source>
        <dbReference type="ARBA" id="ARBA00022801"/>
    </source>
</evidence>
<keyword evidence="5" id="KW-1015">Disulfide bond</keyword>
<keyword evidence="2" id="KW-0645">Protease</keyword>
<evidence type="ECO:0000313" key="8">
    <source>
        <dbReference type="EMBL" id="KAJ6223259.1"/>
    </source>
</evidence>
<dbReference type="PANTHER" id="PTHR24276">
    <property type="entry name" value="POLYSERASE-RELATED"/>
    <property type="match status" value="1"/>
</dbReference>
<evidence type="ECO:0000256" key="4">
    <source>
        <dbReference type="ARBA" id="ARBA00022825"/>
    </source>
</evidence>
<dbReference type="CDD" id="cd00190">
    <property type="entry name" value="Tryp_SPc"/>
    <property type="match status" value="1"/>
</dbReference>
<dbReference type="InterPro" id="IPR001254">
    <property type="entry name" value="Trypsin_dom"/>
</dbReference>
<evidence type="ECO:0000256" key="6">
    <source>
        <dbReference type="SAM" id="SignalP"/>
    </source>
</evidence>
<evidence type="ECO:0000256" key="5">
    <source>
        <dbReference type="ARBA" id="ARBA00023157"/>
    </source>
</evidence>
<dbReference type="FunFam" id="2.40.10.10:FF:000068">
    <property type="entry name" value="transmembrane protease serine 2"/>
    <property type="match status" value="1"/>
</dbReference>
<dbReference type="AlphaFoldDB" id="A0A9Q0MCM0"/>
<keyword evidence="4" id="KW-0720">Serine protease</keyword>
<feature type="domain" description="Peptidase S1" evidence="7">
    <location>
        <begin position="32"/>
        <end position="268"/>
    </location>
</feature>
<dbReference type="InterPro" id="IPR043504">
    <property type="entry name" value="Peptidase_S1_PA_chymotrypsin"/>
</dbReference>
<dbReference type="SMART" id="SM00020">
    <property type="entry name" value="Tryp_SPc"/>
    <property type="match status" value="1"/>
</dbReference>
<gene>
    <name evidence="8" type="ORF">RDWZM_001804</name>
</gene>
<dbReference type="InterPro" id="IPR001314">
    <property type="entry name" value="Peptidase_S1A"/>
</dbReference>
<comment type="similarity">
    <text evidence="1">Belongs to the peptidase S1 family.</text>
</comment>
<feature type="signal peptide" evidence="6">
    <location>
        <begin position="1"/>
        <end position="21"/>
    </location>
</feature>
<dbReference type="Proteomes" id="UP001142055">
    <property type="component" value="Chromosome 1"/>
</dbReference>
<dbReference type="PRINTS" id="PR00722">
    <property type="entry name" value="CHYMOTRYPSIN"/>
</dbReference>
<dbReference type="Gene3D" id="2.40.10.10">
    <property type="entry name" value="Trypsin-like serine proteases"/>
    <property type="match status" value="1"/>
</dbReference>
<dbReference type="InterPro" id="IPR050430">
    <property type="entry name" value="Peptidase_S1"/>
</dbReference>
<dbReference type="InterPro" id="IPR009003">
    <property type="entry name" value="Peptidase_S1_PA"/>
</dbReference>
<organism evidence="8 9">
    <name type="scientific">Blomia tropicalis</name>
    <name type="common">Mite</name>
    <dbReference type="NCBI Taxonomy" id="40697"/>
    <lineage>
        <taxon>Eukaryota</taxon>
        <taxon>Metazoa</taxon>
        <taxon>Ecdysozoa</taxon>
        <taxon>Arthropoda</taxon>
        <taxon>Chelicerata</taxon>
        <taxon>Arachnida</taxon>
        <taxon>Acari</taxon>
        <taxon>Acariformes</taxon>
        <taxon>Sarcoptiformes</taxon>
        <taxon>Astigmata</taxon>
        <taxon>Glycyphagoidea</taxon>
        <taxon>Echimyopodidae</taxon>
        <taxon>Blomia</taxon>
    </lineage>
</organism>
<evidence type="ECO:0000256" key="2">
    <source>
        <dbReference type="ARBA" id="ARBA00022670"/>
    </source>
</evidence>
<dbReference type="GO" id="GO:0004252">
    <property type="term" value="F:serine-type endopeptidase activity"/>
    <property type="evidence" value="ECO:0007669"/>
    <property type="project" value="InterPro"/>
</dbReference>
<keyword evidence="6" id="KW-0732">Signal</keyword>